<dbReference type="EMBL" id="JACJVP010000046">
    <property type="protein sequence ID" value="MBB6674356.1"/>
    <property type="molecule type" value="Genomic_DNA"/>
</dbReference>
<evidence type="ECO:0000313" key="1">
    <source>
        <dbReference type="EMBL" id="MBB6674356.1"/>
    </source>
</evidence>
<reference evidence="1 2" key="1">
    <citation type="submission" date="2020-08" db="EMBL/GenBank/DDBJ databases">
        <title>Cohnella phylogeny.</title>
        <authorList>
            <person name="Dunlap C."/>
        </authorList>
    </citation>
    <scope>NUCLEOTIDE SEQUENCE [LARGE SCALE GENOMIC DNA]</scope>
    <source>
        <strain evidence="1 2">DSM 28246</strain>
    </source>
</reference>
<proteinExistence type="predicted"/>
<evidence type="ECO:0000313" key="2">
    <source>
        <dbReference type="Proteomes" id="UP000547209"/>
    </source>
</evidence>
<dbReference type="Proteomes" id="UP000547209">
    <property type="component" value="Unassembled WGS sequence"/>
</dbReference>
<comment type="caution">
    <text evidence="1">The sequence shown here is derived from an EMBL/GenBank/DDBJ whole genome shotgun (WGS) entry which is preliminary data.</text>
</comment>
<protein>
    <submittedName>
        <fullName evidence="1">Uncharacterized protein</fullName>
    </submittedName>
</protein>
<sequence length="66" mass="7562">MKPSSYSWSFVDFAAQLADLKDDRYRQILALSTLIEVLVDKGILTPDEIRIKAAEMEAELDQLILY</sequence>
<keyword evidence="2" id="KW-1185">Reference proteome</keyword>
<gene>
    <name evidence="1" type="ORF">H7C19_27095</name>
</gene>
<organism evidence="1 2">
    <name type="scientific">Cohnella nanjingensis</name>
    <dbReference type="NCBI Taxonomy" id="1387779"/>
    <lineage>
        <taxon>Bacteria</taxon>
        <taxon>Bacillati</taxon>
        <taxon>Bacillota</taxon>
        <taxon>Bacilli</taxon>
        <taxon>Bacillales</taxon>
        <taxon>Paenibacillaceae</taxon>
        <taxon>Cohnella</taxon>
    </lineage>
</organism>
<dbReference type="AlphaFoldDB" id="A0A7X0RXM4"/>
<name>A0A7X0RXM4_9BACL</name>
<dbReference type="RefSeq" id="WP_185672219.1">
    <property type="nucleotide sequence ID" value="NZ_JACJVP010000046.1"/>
</dbReference>
<accession>A0A7X0RXM4</accession>